<dbReference type="InterPro" id="IPR011992">
    <property type="entry name" value="EF-hand-dom_pair"/>
</dbReference>
<feature type="domain" description="EF-hand" evidence="3">
    <location>
        <begin position="77"/>
        <end position="112"/>
    </location>
</feature>
<dbReference type="GO" id="GO:0005509">
    <property type="term" value="F:calcium ion binding"/>
    <property type="evidence" value="ECO:0007669"/>
    <property type="project" value="InterPro"/>
</dbReference>
<dbReference type="AlphaFoldDB" id="A0A7S0ZCW8"/>
<dbReference type="SMART" id="SM00054">
    <property type="entry name" value="EFh"/>
    <property type="match status" value="4"/>
</dbReference>
<dbReference type="InterPro" id="IPR050145">
    <property type="entry name" value="Centrin_CML-like"/>
</dbReference>
<keyword evidence="2" id="KW-0106">Calcium</keyword>
<feature type="domain" description="EF-hand" evidence="3">
    <location>
        <begin position="113"/>
        <end position="148"/>
    </location>
</feature>
<gene>
    <name evidence="4" type="ORF">TOLI1172_LOCUS2303</name>
</gene>
<dbReference type="EMBL" id="HBFP01003235">
    <property type="protein sequence ID" value="CAD8817914.1"/>
    <property type="molecule type" value="Transcribed_RNA"/>
</dbReference>
<dbReference type="SUPFAM" id="SSF47473">
    <property type="entry name" value="EF-hand"/>
    <property type="match status" value="1"/>
</dbReference>
<dbReference type="PROSITE" id="PS50222">
    <property type="entry name" value="EF_HAND_2"/>
    <property type="match status" value="4"/>
</dbReference>
<name>A0A7S0ZCW8_9RHOD</name>
<dbReference type="InterPro" id="IPR002048">
    <property type="entry name" value="EF_hand_dom"/>
</dbReference>
<sequence length="161" mass="18201">MEGEALRNFELAFRAFDPDSSGTIDKTELAVVLRALGDDVQESEVEEIIKEFDTDGKGALTFSELLTLIIRRYDDDRFKVSVEDTFRIFDRDGSGGVSKKELHDVFKNIGADITWEETEVMLEEADTNKDGEVDFEEFLQIYAKVEAKSQKAAARTSETKD</sequence>
<evidence type="ECO:0000313" key="4">
    <source>
        <dbReference type="EMBL" id="CAD8817914.1"/>
    </source>
</evidence>
<dbReference type="Pfam" id="PF13499">
    <property type="entry name" value="EF-hand_7"/>
    <property type="match status" value="2"/>
</dbReference>
<evidence type="ECO:0000256" key="1">
    <source>
        <dbReference type="ARBA" id="ARBA00022737"/>
    </source>
</evidence>
<proteinExistence type="predicted"/>
<keyword evidence="1" id="KW-0677">Repeat</keyword>
<feature type="domain" description="EF-hand" evidence="3">
    <location>
        <begin position="40"/>
        <end position="75"/>
    </location>
</feature>
<dbReference type="PANTHER" id="PTHR23050">
    <property type="entry name" value="CALCIUM BINDING PROTEIN"/>
    <property type="match status" value="1"/>
</dbReference>
<protein>
    <recommendedName>
        <fullName evidence="3">EF-hand domain-containing protein</fullName>
    </recommendedName>
</protein>
<dbReference type="InterPro" id="IPR018247">
    <property type="entry name" value="EF_Hand_1_Ca_BS"/>
</dbReference>
<dbReference type="CDD" id="cd00051">
    <property type="entry name" value="EFh"/>
    <property type="match status" value="1"/>
</dbReference>
<organism evidence="4">
    <name type="scientific">Timspurckia oligopyrenoides</name>
    <dbReference type="NCBI Taxonomy" id="708627"/>
    <lineage>
        <taxon>Eukaryota</taxon>
        <taxon>Rhodophyta</taxon>
        <taxon>Bangiophyceae</taxon>
        <taxon>Porphyridiales</taxon>
        <taxon>Porphyridiaceae</taxon>
        <taxon>Timspurckia</taxon>
    </lineage>
</organism>
<dbReference type="FunFam" id="1.10.238.10:FF:000527">
    <property type="entry name" value="Calmodulin-3"/>
    <property type="match status" value="1"/>
</dbReference>
<accession>A0A7S0ZCW8</accession>
<dbReference type="Gene3D" id="1.10.238.10">
    <property type="entry name" value="EF-hand"/>
    <property type="match status" value="2"/>
</dbReference>
<feature type="domain" description="EF-hand" evidence="3">
    <location>
        <begin position="4"/>
        <end position="39"/>
    </location>
</feature>
<evidence type="ECO:0000256" key="2">
    <source>
        <dbReference type="ARBA" id="ARBA00022837"/>
    </source>
</evidence>
<evidence type="ECO:0000259" key="3">
    <source>
        <dbReference type="PROSITE" id="PS50222"/>
    </source>
</evidence>
<reference evidence="4" key="1">
    <citation type="submission" date="2021-01" db="EMBL/GenBank/DDBJ databases">
        <authorList>
            <person name="Corre E."/>
            <person name="Pelletier E."/>
            <person name="Niang G."/>
            <person name="Scheremetjew M."/>
            <person name="Finn R."/>
            <person name="Kale V."/>
            <person name="Holt S."/>
            <person name="Cochrane G."/>
            <person name="Meng A."/>
            <person name="Brown T."/>
            <person name="Cohen L."/>
        </authorList>
    </citation>
    <scope>NUCLEOTIDE SEQUENCE</scope>
    <source>
        <strain evidence="4">CCMP3278</strain>
    </source>
</reference>
<dbReference type="PROSITE" id="PS00018">
    <property type="entry name" value="EF_HAND_1"/>
    <property type="match status" value="2"/>
</dbReference>